<comment type="subcellular location">
    <subcellularLocation>
        <location evidence="1">Membrane</location>
        <topology evidence="1">Multi-pass membrane protein</topology>
    </subcellularLocation>
</comment>
<evidence type="ECO:0000256" key="3">
    <source>
        <dbReference type="ARBA" id="ARBA00022448"/>
    </source>
</evidence>
<evidence type="ECO:0000313" key="13">
    <source>
        <dbReference type="Proteomes" id="UP000638188"/>
    </source>
</evidence>
<dbReference type="Gene3D" id="1.20.1530.20">
    <property type="match status" value="1"/>
</dbReference>
<dbReference type="InterPro" id="IPR006153">
    <property type="entry name" value="Cation/H_exchanger_TM"/>
</dbReference>
<sequence length="524" mass="56605">MIEAVWIAFAFILGLIMRQVGLPPLIGYLAAGFALAAFGDTFGVGPQDSYILAHIAHLGVLLLLFTVGLKLKLKNLVRPEVIGGSLIHFVLSTVIFLPGILVLLDISMRESILLAVALSFSSTVLAAKVLESKRELRAFHGRVAIGVLIMQDLIALLVISIASGTSPSAWALLVFAIPLLKPLLYRLLDMCGHEELLVLLGLFLALVIGGVGFESVGLSSELGALAFGAMLANHKRAGELSQSLWSLKEVFLVGFFLQIGIGGLPDADAIIFALVMAVVLPLKGVLFFFLFLLFKLRARSAFLSSVSLTNYSEFGLIVASVVLPEWLIPLAITVSLSFIFSAPINRFAHPLYERLANRLIPFERDIRHPDEQPLSLGDAEILIMGQGRTGRAAYDSLATKGYRVVGLDSDPVAIEASIAAGRQALFADAEDQVFWQSLQMPQVHSVVLAMNDAEAKTIAVQKLRSRGFKGLIVSHAMYEDIAERILEAGADLAYLTMSEAGNGLAEQVNRAIISRQPAPQDQQN</sequence>
<protein>
    <submittedName>
        <fullName evidence="12">Potassium transporter Kef</fullName>
    </submittedName>
</protein>
<dbReference type="Gene3D" id="3.40.50.720">
    <property type="entry name" value="NAD(P)-binding Rossmann-like Domain"/>
    <property type="match status" value="1"/>
</dbReference>
<dbReference type="InterPro" id="IPR003148">
    <property type="entry name" value="RCK_N"/>
</dbReference>
<dbReference type="RefSeq" id="WP_150278463.1">
    <property type="nucleotide sequence ID" value="NZ_BMFF01000003.1"/>
</dbReference>
<accession>A0ABQ1PL86</accession>
<comment type="caution">
    <text evidence="12">The sequence shown here is derived from an EMBL/GenBank/DDBJ whole genome shotgun (WGS) entry which is preliminary data.</text>
</comment>
<evidence type="ECO:0000256" key="2">
    <source>
        <dbReference type="ARBA" id="ARBA00005551"/>
    </source>
</evidence>
<evidence type="ECO:0000256" key="6">
    <source>
        <dbReference type="ARBA" id="ARBA00022989"/>
    </source>
</evidence>
<evidence type="ECO:0000313" key="12">
    <source>
        <dbReference type="EMBL" id="GGC98960.1"/>
    </source>
</evidence>
<feature type="transmembrane region" description="Helical" evidence="9">
    <location>
        <begin position="81"/>
        <end position="106"/>
    </location>
</feature>
<gene>
    <name evidence="12" type="ORF">GCM10007418_17790</name>
</gene>
<feature type="domain" description="RCK N-terminal" evidence="11">
    <location>
        <begin position="381"/>
        <end position="493"/>
    </location>
</feature>
<organism evidence="12 13">
    <name type="scientific">Halopseudomonas salina</name>
    <dbReference type="NCBI Taxonomy" id="1323744"/>
    <lineage>
        <taxon>Bacteria</taxon>
        <taxon>Pseudomonadati</taxon>
        <taxon>Pseudomonadota</taxon>
        <taxon>Gammaproteobacteria</taxon>
        <taxon>Pseudomonadales</taxon>
        <taxon>Pseudomonadaceae</taxon>
        <taxon>Halopseudomonas</taxon>
    </lineage>
</organism>
<feature type="domain" description="Cation/H+ exchanger transmembrane" evidence="10">
    <location>
        <begin position="8"/>
        <end position="328"/>
    </location>
</feature>
<dbReference type="InterPro" id="IPR038770">
    <property type="entry name" value="Na+/solute_symporter_sf"/>
</dbReference>
<feature type="transmembrane region" description="Helical" evidence="9">
    <location>
        <begin position="112"/>
        <end position="130"/>
    </location>
</feature>
<reference evidence="13" key="1">
    <citation type="journal article" date="2019" name="Int. J. Syst. Evol. Microbiol.">
        <title>The Global Catalogue of Microorganisms (GCM) 10K type strain sequencing project: providing services to taxonomists for standard genome sequencing and annotation.</title>
        <authorList>
            <consortium name="The Broad Institute Genomics Platform"/>
            <consortium name="The Broad Institute Genome Sequencing Center for Infectious Disease"/>
            <person name="Wu L."/>
            <person name="Ma J."/>
        </authorList>
    </citation>
    <scope>NUCLEOTIDE SEQUENCE [LARGE SCALE GENOMIC DNA]</scope>
    <source>
        <strain evidence="13">CGMCC 1.12482</strain>
    </source>
</reference>
<proteinExistence type="inferred from homology"/>
<feature type="transmembrane region" description="Helical" evidence="9">
    <location>
        <begin position="142"/>
        <end position="162"/>
    </location>
</feature>
<dbReference type="Pfam" id="PF02254">
    <property type="entry name" value="TrkA_N"/>
    <property type="match status" value="1"/>
</dbReference>
<dbReference type="EMBL" id="BMFF01000003">
    <property type="protein sequence ID" value="GGC98960.1"/>
    <property type="molecule type" value="Genomic_DNA"/>
</dbReference>
<dbReference type="PANTHER" id="PTHR42751:SF1">
    <property type="entry name" value="CATION_PROTON ANTIPORTER YBAL-RELATED"/>
    <property type="match status" value="1"/>
</dbReference>
<dbReference type="PANTHER" id="PTHR42751">
    <property type="entry name" value="SODIUM/HYDROGEN EXCHANGER FAMILY/TRKA DOMAIN PROTEIN"/>
    <property type="match status" value="1"/>
</dbReference>
<dbReference type="Proteomes" id="UP000638188">
    <property type="component" value="Unassembled WGS sequence"/>
</dbReference>
<keyword evidence="8 9" id="KW-0472">Membrane</keyword>
<evidence type="ECO:0000256" key="9">
    <source>
        <dbReference type="SAM" id="Phobius"/>
    </source>
</evidence>
<evidence type="ECO:0000256" key="4">
    <source>
        <dbReference type="ARBA" id="ARBA00022449"/>
    </source>
</evidence>
<feature type="transmembrane region" description="Helical" evidence="9">
    <location>
        <begin position="270"/>
        <end position="294"/>
    </location>
</feature>
<keyword evidence="6 9" id="KW-1133">Transmembrane helix</keyword>
<dbReference type="InterPro" id="IPR036291">
    <property type="entry name" value="NAD(P)-bd_dom_sf"/>
</dbReference>
<evidence type="ECO:0000259" key="11">
    <source>
        <dbReference type="Pfam" id="PF02254"/>
    </source>
</evidence>
<evidence type="ECO:0000256" key="1">
    <source>
        <dbReference type="ARBA" id="ARBA00004141"/>
    </source>
</evidence>
<feature type="transmembrane region" description="Helical" evidence="9">
    <location>
        <begin position="168"/>
        <end position="184"/>
    </location>
</feature>
<keyword evidence="7" id="KW-0406">Ion transport</keyword>
<name>A0ABQ1PL86_9GAMM</name>
<dbReference type="SUPFAM" id="SSF51735">
    <property type="entry name" value="NAD(P)-binding Rossmann-fold domains"/>
    <property type="match status" value="1"/>
</dbReference>
<keyword evidence="13" id="KW-1185">Reference proteome</keyword>
<feature type="transmembrane region" description="Helical" evidence="9">
    <location>
        <begin position="50"/>
        <end position="69"/>
    </location>
</feature>
<evidence type="ECO:0000256" key="8">
    <source>
        <dbReference type="ARBA" id="ARBA00023136"/>
    </source>
</evidence>
<keyword evidence="3" id="KW-0813">Transport</keyword>
<keyword evidence="4" id="KW-0050">Antiport</keyword>
<comment type="similarity">
    <text evidence="2">Belongs to the monovalent cation:proton antiporter 2 (CPA2) transporter (TC 2.A.37) family.</text>
</comment>
<evidence type="ECO:0000256" key="5">
    <source>
        <dbReference type="ARBA" id="ARBA00022692"/>
    </source>
</evidence>
<feature type="transmembrane region" description="Helical" evidence="9">
    <location>
        <begin position="196"/>
        <end position="212"/>
    </location>
</feature>
<evidence type="ECO:0000256" key="7">
    <source>
        <dbReference type="ARBA" id="ARBA00023065"/>
    </source>
</evidence>
<keyword evidence="5 9" id="KW-0812">Transmembrane</keyword>
<dbReference type="Pfam" id="PF00999">
    <property type="entry name" value="Na_H_Exchanger"/>
    <property type="match status" value="1"/>
</dbReference>
<evidence type="ECO:0000259" key="10">
    <source>
        <dbReference type="Pfam" id="PF00999"/>
    </source>
</evidence>